<sequence length="441" mass="49290">MSFSRRHFIKTLSAGAGACFIAMNTAGCSSDIFPSGSGAEPLWEPETKRSKIVVISDIHLGIDDRYTETLENRPILIKFLQRLQRTTDVRELVIAGDFLDEWFLPVYYPSYTDQDQFYKDVIDNNKSVLTELKNVIDSGIKVVYVPGNHDLTLEEEILQKAIPGLVQARDGRGLGAYYTGDRNEIVIEHGHRYDVFSAPDTLTNAELCGNDETIMPAGYFYARYAATWVLEGRPKVIKTLPVVTNVPDSSDTDQYGAFLYYSVLKDISTRITPFEGLSQKIFDMRISGFNDSYTYLDFYPAQEADGTITAPVLFRHIQRTWAERQVLNNVKVPNSFSESVLGAVKYESFFTRAKANYLENPAENVDIVVFGHTHVPSYRNIGGGKCYLNSGTWIDHNVDHPETPRSFVVITTGETNSSAVYSYGKDGSVVDITAKVSGSDS</sequence>
<dbReference type="PROSITE" id="PS51318">
    <property type="entry name" value="TAT"/>
    <property type="match status" value="1"/>
</dbReference>
<dbReference type="SUPFAM" id="SSF56300">
    <property type="entry name" value="Metallo-dependent phosphatases"/>
    <property type="match status" value="1"/>
</dbReference>
<dbReference type="Gene3D" id="3.60.21.10">
    <property type="match status" value="2"/>
</dbReference>
<keyword evidence="1" id="KW-1003">Cell membrane</keyword>
<dbReference type="GO" id="GO:0016020">
    <property type="term" value="C:membrane"/>
    <property type="evidence" value="ECO:0007669"/>
    <property type="project" value="GOC"/>
</dbReference>
<evidence type="ECO:0000256" key="4">
    <source>
        <dbReference type="ARBA" id="ARBA00023136"/>
    </source>
</evidence>
<dbReference type="AlphaFoldDB" id="A0A4R1KE99"/>
<reference evidence="7 8" key="1">
    <citation type="submission" date="2019-03" db="EMBL/GenBank/DDBJ databases">
        <title>Genomic Encyclopedia of Type Strains, Phase IV (KMG-IV): sequencing the most valuable type-strain genomes for metagenomic binning, comparative biology and taxonomic classification.</title>
        <authorList>
            <person name="Goeker M."/>
        </authorList>
    </citation>
    <scope>NUCLEOTIDE SEQUENCE [LARGE SCALE GENOMIC DNA]</scope>
    <source>
        <strain evidence="7 8">DSM 24984</strain>
    </source>
</reference>
<evidence type="ECO:0000256" key="1">
    <source>
        <dbReference type="ARBA" id="ARBA00022475"/>
    </source>
</evidence>
<dbReference type="GO" id="GO:0008758">
    <property type="term" value="F:UDP-2,3-diacylglucosamine hydrolase activity"/>
    <property type="evidence" value="ECO:0007669"/>
    <property type="project" value="TreeGrafter"/>
</dbReference>
<keyword evidence="8" id="KW-1185">Reference proteome</keyword>
<feature type="domain" description="Calcineurin-like phosphoesterase" evidence="6">
    <location>
        <begin position="51"/>
        <end position="193"/>
    </location>
</feature>
<organism evidence="7 8">
    <name type="scientific">Seleniivibrio woodruffii</name>
    <dbReference type="NCBI Taxonomy" id="1078050"/>
    <lineage>
        <taxon>Bacteria</taxon>
        <taxon>Pseudomonadati</taxon>
        <taxon>Deferribacterota</taxon>
        <taxon>Deferribacteres</taxon>
        <taxon>Deferribacterales</taxon>
        <taxon>Geovibrionaceae</taxon>
        <taxon>Seleniivibrio</taxon>
    </lineage>
</organism>
<dbReference type="EMBL" id="SMGG01000003">
    <property type="protein sequence ID" value="TCK62323.1"/>
    <property type="molecule type" value="Genomic_DNA"/>
</dbReference>
<keyword evidence="5" id="KW-0464">Manganese</keyword>
<proteinExistence type="predicted"/>
<dbReference type="InterPro" id="IPR029052">
    <property type="entry name" value="Metallo-depent_PP-like"/>
</dbReference>
<comment type="caution">
    <text evidence="7">The sequence shown here is derived from an EMBL/GenBank/DDBJ whole genome shotgun (WGS) entry which is preliminary data.</text>
</comment>
<evidence type="ECO:0000259" key="6">
    <source>
        <dbReference type="Pfam" id="PF00149"/>
    </source>
</evidence>
<name>A0A4R1KE99_9BACT</name>
<keyword evidence="4" id="KW-0472">Membrane</keyword>
<dbReference type="OrthoDB" id="8241491at2"/>
<dbReference type="PANTHER" id="PTHR34990">
    <property type="entry name" value="UDP-2,3-DIACYLGLUCOSAMINE HYDROLASE-RELATED"/>
    <property type="match status" value="1"/>
</dbReference>
<accession>A0A4R1KE99</accession>
<dbReference type="GO" id="GO:0009245">
    <property type="term" value="P:lipid A biosynthetic process"/>
    <property type="evidence" value="ECO:0007669"/>
    <property type="project" value="TreeGrafter"/>
</dbReference>
<dbReference type="GO" id="GO:0046872">
    <property type="term" value="F:metal ion binding"/>
    <property type="evidence" value="ECO:0007669"/>
    <property type="project" value="UniProtKB-KW"/>
</dbReference>
<gene>
    <name evidence="7" type="ORF">C8D98_0846</name>
</gene>
<dbReference type="Proteomes" id="UP000294614">
    <property type="component" value="Unassembled WGS sequence"/>
</dbReference>
<evidence type="ECO:0000313" key="8">
    <source>
        <dbReference type="Proteomes" id="UP000294614"/>
    </source>
</evidence>
<keyword evidence="2" id="KW-0997">Cell inner membrane</keyword>
<evidence type="ECO:0000256" key="3">
    <source>
        <dbReference type="ARBA" id="ARBA00022723"/>
    </source>
</evidence>
<keyword evidence="3" id="KW-0479">Metal-binding</keyword>
<dbReference type="InterPro" id="IPR043461">
    <property type="entry name" value="LpxH-like"/>
</dbReference>
<evidence type="ECO:0000256" key="5">
    <source>
        <dbReference type="ARBA" id="ARBA00023211"/>
    </source>
</evidence>
<evidence type="ECO:0000256" key="2">
    <source>
        <dbReference type="ARBA" id="ARBA00022519"/>
    </source>
</evidence>
<dbReference type="InterPro" id="IPR004843">
    <property type="entry name" value="Calcineurin-like_PHP"/>
</dbReference>
<evidence type="ECO:0000313" key="7">
    <source>
        <dbReference type="EMBL" id="TCK62323.1"/>
    </source>
</evidence>
<dbReference type="Pfam" id="PF00149">
    <property type="entry name" value="Metallophos"/>
    <property type="match status" value="1"/>
</dbReference>
<protein>
    <submittedName>
        <fullName evidence="7">Putative phosphoesterase</fullName>
    </submittedName>
</protein>
<dbReference type="InterPro" id="IPR006311">
    <property type="entry name" value="TAT_signal"/>
</dbReference>
<dbReference type="RefSeq" id="WP_132872302.1">
    <property type="nucleotide sequence ID" value="NZ_JBLJBI010000090.1"/>
</dbReference>